<dbReference type="EMBL" id="FOYM01000022">
    <property type="protein sequence ID" value="SFR10870.1"/>
    <property type="molecule type" value="Genomic_DNA"/>
</dbReference>
<name>A0A1I6DZB0_9FIRM</name>
<evidence type="ECO:0000313" key="2">
    <source>
        <dbReference type="Proteomes" id="UP000199584"/>
    </source>
</evidence>
<proteinExistence type="predicted"/>
<organism evidence="1 2">
    <name type="scientific">Desulfoscipio geothermicus DSM 3669</name>
    <dbReference type="NCBI Taxonomy" id="1121426"/>
    <lineage>
        <taxon>Bacteria</taxon>
        <taxon>Bacillati</taxon>
        <taxon>Bacillota</taxon>
        <taxon>Clostridia</taxon>
        <taxon>Eubacteriales</taxon>
        <taxon>Desulfallaceae</taxon>
        <taxon>Desulfoscipio</taxon>
    </lineage>
</organism>
<dbReference type="Proteomes" id="UP000199584">
    <property type="component" value="Unassembled WGS sequence"/>
</dbReference>
<evidence type="ECO:0000313" key="1">
    <source>
        <dbReference type="EMBL" id="SFR10870.1"/>
    </source>
</evidence>
<dbReference type="OrthoDB" id="2476785at2"/>
<protein>
    <submittedName>
        <fullName evidence="1">Uncharacterized protein</fullName>
    </submittedName>
</protein>
<accession>A0A1I6DZB0</accession>
<dbReference type="Gene3D" id="2.60.120.260">
    <property type="entry name" value="Galactose-binding domain-like"/>
    <property type="match status" value="1"/>
</dbReference>
<reference evidence="2" key="1">
    <citation type="submission" date="2016-10" db="EMBL/GenBank/DDBJ databases">
        <authorList>
            <person name="Varghese N."/>
            <person name="Submissions S."/>
        </authorList>
    </citation>
    <scope>NUCLEOTIDE SEQUENCE [LARGE SCALE GENOMIC DNA]</scope>
    <source>
        <strain evidence="2">DSM 3669</strain>
    </source>
</reference>
<dbReference type="RefSeq" id="WP_092484974.1">
    <property type="nucleotide sequence ID" value="NZ_FOYM01000022.1"/>
</dbReference>
<keyword evidence="2" id="KW-1185">Reference proteome</keyword>
<dbReference type="AlphaFoldDB" id="A0A1I6DZB0"/>
<sequence length="159" mass="17068">MPEIQLLVNPGFETGSLPPWISAGDVTVESSSSSDKAHTGTEFVKLTANMGSASISQFVLLPILPLSSLRLLFWMKIQEKKPTDITATVTPLGSLLPIITIEIPADSNPEKSKDDWLSYEGFSGPLPFGAPFGVVVTITVASGDDNEVDFDDIFLILDT</sequence>
<gene>
    <name evidence="1" type="ORF">SAMN05660706_1225</name>
</gene>